<protein>
    <submittedName>
        <fullName evidence="2">14497_t:CDS:1</fullName>
    </submittedName>
</protein>
<feature type="domain" description="MULE transposase" evidence="1">
    <location>
        <begin position="55"/>
        <end position="118"/>
    </location>
</feature>
<sequence length="558" mass="64286">MTIHNNNAPTRVITAAANEVIDGRIICTKDIVNEHARIRYALNEAAKCVARCPEVLIVDAIYKTNIYKFLLISAIGINNVSNEKATLVPFQIAMAWVEDETEASYTWFLQTLRTEIYNTYDAVCMAYSKIKLKANCHKLFKTDDDYEVFKKEVVNLRFTTVEEQISQSLSAVKKALKKAHIPKKYCNMGISTTGRCESSHSAFKRAIETANNLDSVFHQIDQTMRLQHLKASMRTGSNKVAIDPFIYRDPRFNIYENNGTCECSNKINFTLPCQHMISKDRTISLSMIDKRWFLERPDIIELPRPSKSSIIDLEFYSTFAKAEEKFEQLPDSAAKMEFITKLRQITDMLLPKPAKLPQKVVSKKGSLSSTKRGSLLTEHQDTVMKKKKKMLVNITKLKNKPVNIPKFMHQDIFAYFDVADDSNCSFRTIAISIEKPEGFWPDVRVYIYKELCSRKSHYIQLFLEKEKEYDEVLQATQWKTGPCNSDHWMFMPSFGYVIANTFQRPIHYFSKLISLTFLPDNIPLNQNTSITFAYIFEKQHFIAIKLKPNMPVPPIVKG</sequence>
<dbReference type="InterPro" id="IPR018289">
    <property type="entry name" value="MULE_transposase_dom"/>
</dbReference>
<organism evidence="2 3">
    <name type="scientific">Gigaspora margarita</name>
    <dbReference type="NCBI Taxonomy" id="4874"/>
    <lineage>
        <taxon>Eukaryota</taxon>
        <taxon>Fungi</taxon>
        <taxon>Fungi incertae sedis</taxon>
        <taxon>Mucoromycota</taxon>
        <taxon>Glomeromycotina</taxon>
        <taxon>Glomeromycetes</taxon>
        <taxon>Diversisporales</taxon>
        <taxon>Gigasporaceae</taxon>
        <taxon>Gigaspora</taxon>
    </lineage>
</organism>
<evidence type="ECO:0000313" key="3">
    <source>
        <dbReference type="Proteomes" id="UP000789901"/>
    </source>
</evidence>
<gene>
    <name evidence="2" type="ORF">GMARGA_LOCUS18132</name>
</gene>
<dbReference type="CDD" id="cd22744">
    <property type="entry name" value="OTU"/>
    <property type="match status" value="1"/>
</dbReference>
<evidence type="ECO:0000259" key="1">
    <source>
        <dbReference type="Pfam" id="PF10551"/>
    </source>
</evidence>
<comment type="caution">
    <text evidence="2">The sequence shown here is derived from an EMBL/GenBank/DDBJ whole genome shotgun (WGS) entry which is preliminary data.</text>
</comment>
<accession>A0ABN7VG94</accession>
<evidence type="ECO:0000313" key="2">
    <source>
        <dbReference type="EMBL" id="CAG8767262.1"/>
    </source>
</evidence>
<dbReference type="PANTHER" id="PTHR47718:SF7">
    <property type="entry name" value="PROTEIN FAR1-RELATED SEQUENCE"/>
    <property type="match status" value="1"/>
</dbReference>
<keyword evidence="3" id="KW-1185">Reference proteome</keyword>
<reference evidence="2 3" key="1">
    <citation type="submission" date="2021-06" db="EMBL/GenBank/DDBJ databases">
        <authorList>
            <person name="Kallberg Y."/>
            <person name="Tangrot J."/>
            <person name="Rosling A."/>
        </authorList>
    </citation>
    <scope>NUCLEOTIDE SEQUENCE [LARGE SCALE GENOMIC DNA]</scope>
    <source>
        <strain evidence="2 3">120-4 pot B 10/14</strain>
    </source>
</reference>
<proteinExistence type="predicted"/>
<dbReference type="Pfam" id="PF10551">
    <property type="entry name" value="MULE"/>
    <property type="match status" value="1"/>
</dbReference>
<name>A0ABN7VG94_GIGMA</name>
<dbReference type="PANTHER" id="PTHR47718">
    <property type="entry name" value="OS01G0519700 PROTEIN"/>
    <property type="match status" value="1"/>
</dbReference>
<dbReference type="EMBL" id="CAJVQB010014246">
    <property type="protein sequence ID" value="CAG8767262.1"/>
    <property type="molecule type" value="Genomic_DNA"/>
</dbReference>
<dbReference type="Proteomes" id="UP000789901">
    <property type="component" value="Unassembled WGS sequence"/>
</dbReference>